<accession>A0A381WSV8</accession>
<evidence type="ECO:0000313" key="2">
    <source>
        <dbReference type="EMBL" id="SVA55596.1"/>
    </source>
</evidence>
<name>A0A381WSV8_9ZZZZ</name>
<proteinExistence type="predicted"/>
<dbReference type="Gene3D" id="3.40.50.2000">
    <property type="entry name" value="Glycogen Phosphorylase B"/>
    <property type="match status" value="1"/>
</dbReference>
<feature type="domain" description="Glycosyl transferase family 1" evidence="1">
    <location>
        <begin position="187"/>
        <end position="265"/>
    </location>
</feature>
<reference evidence="2" key="1">
    <citation type="submission" date="2018-05" db="EMBL/GenBank/DDBJ databases">
        <authorList>
            <person name="Lanie J.A."/>
            <person name="Ng W.-L."/>
            <person name="Kazmierczak K.M."/>
            <person name="Andrzejewski T.M."/>
            <person name="Davidsen T.M."/>
            <person name="Wayne K.J."/>
            <person name="Tettelin H."/>
            <person name="Glass J.I."/>
            <person name="Rusch D."/>
            <person name="Podicherti R."/>
            <person name="Tsui H.-C.T."/>
            <person name="Winkler M.E."/>
        </authorList>
    </citation>
    <scope>NUCLEOTIDE SEQUENCE</scope>
</reference>
<dbReference type="InterPro" id="IPR001296">
    <property type="entry name" value="Glyco_trans_1"/>
</dbReference>
<gene>
    <name evidence="2" type="ORF">METZ01_LOCUS108450</name>
</gene>
<protein>
    <recommendedName>
        <fullName evidence="1">Glycosyl transferase family 1 domain-containing protein</fullName>
    </recommendedName>
</protein>
<dbReference type="SUPFAM" id="SSF53756">
    <property type="entry name" value="UDP-Glycosyltransferase/glycogen phosphorylase"/>
    <property type="match status" value="1"/>
</dbReference>
<evidence type="ECO:0000259" key="1">
    <source>
        <dbReference type="Pfam" id="PF00534"/>
    </source>
</evidence>
<dbReference type="Pfam" id="PF00534">
    <property type="entry name" value="Glycos_transf_1"/>
    <property type="match status" value="1"/>
</dbReference>
<dbReference type="GO" id="GO:0016757">
    <property type="term" value="F:glycosyltransferase activity"/>
    <property type="evidence" value="ECO:0007669"/>
    <property type="project" value="InterPro"/>
</dbReference>
<dbReference type="AlphaFoldDB" id="A0A381WSV8"/>
<sequence length="317" mass="36798">MIDRKIPLNIVYYNDKDPILTTGGVQTFAKGLRLIFHNVEYMTPKNLDLEYILTKQIPVICTNEMVSDIPEDIPVIGFQHGVGAIKHSVTRSSGHKRLKKSQEKSSKRRNTIWIACADWIASKFEELYGNKTKHVIYHHIDTELFDGKLDNDHSRLILHDARTKHKGSNLLPILEKGFPDWQFEPLNCRSEDVPNRMRKAKAFIHLSRYEGNSIVCNEAMAMNLPCMFTMVGLMQDENRPKEIYLIETEKAYNTYFGITKVNKDELINQTRLFIESLSNNNYNPRQWVLKNAVASISHKKWEQAMIDFQHLSGWSLF</sequence>
<organism evidence="2">
    <name type="scientific">marine metagenome</name>
    <dbReference type="NCBI Taxonomy" id="408172"/>
    <lineage>
        <taxon>unclassified sequences</taxon>
        <taxon>metagenomes</taxon>
        <taxon>ecological metagenomes</taxon>
    </lineage>
</organism>
<dbReference type="EMBL" id="UINC01012778">
    <property type="protein sequence ID" value="SVA55596.1"/>
    <property type="molecule type" value="Genomic_DNA"/>
</dbReference>